<dbReference type="Pfam" id="PF14905">
    <property type="entry name" value="OMP_b-brl_3"/>
    <property type="match status" value="1"/>
</dbReference>
<dbReference type="InterPro" id="IPR037066">
    <property type="entry name" value="Plug_dom_sf"/>
</dbReference>
<feature type="compositionally biased region" description="Polar residues" evidence="1">
    <location>
        <begin position="377"/>
        <end position="387"/>
    </location>
</feature>
<feature type="region of interest" description="Disordered" evidence="1">
    <location>
        <begin position="497"/>
        <end position="523"/>
    </location>
</feature>
<evidence type="ECO:0000256" key="2">
    <source>
        <dbReference type="SAM" id="SignalP"/>
    </source>
</evidence>
<organism evidence="4 5">
    <name type="scientific">Fibrella forsythiae</name>
    <dbReference type="NCBI Taxonomy" id="2817061"/>
    <lineage>
        <taxon>Bacteria</taxon>
        <taxon>Pseudomonadati</taxon>
        <taxon>Bacteroidota</taxon>
        <taxon>Cytophagia</taxon>
        <taxon>Cytophagales</taxon>
        <taxon>Spirosomataceae</taxon>
        <taxon>Fibrella</taxon>
    </lineage>
</organism>
<dbReference type="RefSeq" id="WP_207328460.1">
    <property type="nucleotide sequence ID" value="NZ_JAFMYW010000002.1"/>
</dbReference>
<dbReference type="SUPFAM" id="SSF49464">
    <property type="entry name" value="Carboxypeptidase regulatory domain-like"/>
    <property type="match status" value="1"/>
</dbReference>
<reference evidence="4 5" key="1">
    <citation type="submission" date="2021-03" db="EMBL/GenBank/DDBJ databases">
        <title>Fibrella sp. HMF5405 genome sequencing and assembly.</title>
        <authorList>
            <person name="Kang H."/>
            <person name="Kim H."/>
            <person name="Bae S."/>
            <person name="Joh K."/>
        </authorList>
    </citation>
    <scope>NUCLEOTIDE SEQUENCE [LARGE SCALE GENOMIC DNA]</scope>
    <source>
        <strain evidence="4 5">HMF5405</strain>
    </source>
</reference>
<dbReference type="SUPFAM" id="SSF56935">
    <property type="entry name" value="Porins"/>
    <property type="match status" value="1"/>
</dbReference>
<keyword evidence="2" id="KW-0732">Signal</keyword>
<feature type="compositionally biased region" description="Gly residues" evidence="1">
    <location>
        <begin position="287"/>
        <end position="321"/>
    </location>
</feature>
<dbReference type="Pfam" id="PF13620">
    <property type="entry name" value="CarboxypepD_reg"/>
    <property type="match status" value="1"/>
</dbReference>
<dbReference type="Gene3D" id="2.60.40.1120">
    <property type="entry name" value="Carboxypeptidase-like, regulatory domain"/>
    <property type="match status" value="1"/>
</dbReference>
<evidence type="ECO:0000313" key="4">
    <source>
        <dbReference type="EMBL" id="MBO0948493.1"/>
    </source>
</evidence>
<evidence type="ECO:0000256" key="1">
    <source>
        <dbReference type="SAM" id="MobiDB-lite"/>
    </source>
</evidence>
<gene>
    <name evidence="4" type="ORF">J2I46_07885</name>
</gene>
<dbReference type="InterPro" id="IPR008969">
    <property type="entry name" value="CarboxyPept-like_regulatory"/>
</dbReference>
<evidence type="ECO:0000259" key="3">
    <source>
        <dbReference type="Pfam" id="PF14905"/>
    </source>
</evidence>
<comment type="caution">
    <text evidence="4">The sequence shown here is derived from an EMBL/GenBank/DDBJ whole genome shotgun (WGS) entry which is preliminary data.</text>
</comment>
<keyword evidence="4" id="KW-0675">Receptor</keyword>
<name>A0ABS3JGE7_9BACT</name>
<feature type="signal peptide" evidence="2">
    <location>
        <begin position="1"/>
        <end position="18"/>
    </location>
</feature>
<dbReference type="InterPro" id="IPR041700">
    <property type="entry name" value="OMP_b-brl_3"/>
</dbReference>
<feature type="region of interest" description="Disordered" evidence="1">
    <location>
        <begin position="280"/>
        <end position="325"/>
    </location>
</feature>
<dbReference type="Gene3D" id="2.170.130.10">
    <property type="entry name" value="TonB-dependent receptor, plug domain"/>
    <property type="match status" value="1"/>
</dbReference>
<evidence type="ECO:0000313" key="5">
    <source>
        <dbReference type="Proteomes" id="UP000664628"/>
    </source>
</evidence>
<accession>A0ABS3JGE7</accession>
<feature type="compositionally biased region" description="Low complexity" evidence="1">
    <location>
        <begin position="503"/>
        <end position="523"/>
    </location>
</feature>
<proteinExistence type="predicted"/>
<feature type="region of interest" description="Disordered" evidence="1">
    <location>
        <begin position="358"/>
        <end position="387"/>
    </location>
</feature>
<sequence>MLKQLLIFFLLLPIPLLAQRASTAKVGVIKGIVVDSTTQKALLEANVSLLNGRDSSFVQLQSTGGEGDFTMTGIAPGTYRLLISFVGYKTKTVRVTITPEKPEVIIGTVLVQPQAQNLGEVVIVQERPPVSVRGDTVAFNAASFKTQPNAQVEDLIKKLPGMEVDRDGNVKAQGQDVKRIFVDGKPFFGNDPKMATRNLPADMIDRVEVFDRQSEQSQFSGVDDGERDRTINLVTKRDRRRGVFGQESVGYGTDDRYQARISVNRFNNGQQLSAIGQLNNTNQQGFTGEGLGGGGGQGGGGNAGRGGTTGTGQTQGSGLSGPSGITRAGAAGLNFSDALGTRIDLSSSYFFNQTNALNQQQSRRETTLPSATVGGERTQNFTDRSNGSMSLYNSHRFNVQFNYRLDSANSIRVIPNFTYSLSNNNTDSQSSTVDGLNQPLNSSKSLFNSDGKSLSGNNTFLWMHKFRRRGRTFSVNLITSVNDNTTNSLNQSENRFFRSTSASPGSNTLTTPGTSTLTNPSSSSAFPTIINQQARQLTNSLTNNLTLSYTEPLSLAKTIEFRYNLSLSNNESDKRTNDFNQETGQYDRPNILLTNNFNNTFITNRVGTSYQYRRLKYQYTFGFDVQNASLQSDNLTRDTTLAKNFQNILPNGRFQYTFAQGRTFTADYRTRVNAPSVTQLQPIIDNSNPLYIRSGNPTLRPEYTHSLNINYRTFDRTTYKNFQASLGLTSTYNRIVNATTITPSGAQTSQPINTDGYYSLFAFTSFGKPMNWGEQQVNFNWTTSINGSRGIGFVNGQPNTLVNVNIGQGLSLNTNINEKTDLNLSGNVTYSIATYSIQPQQNTRYLTNIANLRAFHRIGNRFFIQTDAYYSGNAGRAAGYNQHFVLLNASIGQFLFKQKQGELRITGFDLLNQNRSITRNTTETYVEDTQSLVLRQYFMLTFNYSIRYFAAMRATP</sequence>
<keyword evidence="5" id="KW-1185">Reference proteome</keyword>
<dbReference type="Proteomes" id="UP000664628">
    <property type="component" value="Unassembled WGS sequence"/>
</dbReference>
<protein>
    <submittedName>
        <fullName evidence="4">TonB-dependent receptor</fullName>
    </submittedName>
</protein>
<feature type="chain" id="PRO_5047015261" evidence="2">
    <location>
        <begin position="19"/>
        <end position="956"/>
    </location>
</feature>
<dbReference type="EMBL" id="JAFMYW010000002">
    <property type="protein sequence ID" value="MBO0948493.1"/>
    <property type="molecule type" value="Genomic_DNA"/>
</dbReference>
<feature type="domain" description="Outer membrane protein beta-barrel" evidence="3">
    <location>
        <begin position="516"/>
        <end position="849"/>
    </location>
</feature>